<keyword evidence="2" id="KW-1185">Reference proteome</keyword>
<evidence type="ECO:0000313" key="1">
    <source>
        <dbReference type="EMBL" id="KAJ8647986.1"/>
    </source>
</evidence>
<comment type="caution">
    <text evidence="1">The sequence shown here is derived from an EMBL/GenBank/DDBJ whole genome shotgun (WGS) entry which is preliminary data.</text>
</comment>
<accession>A0ACC2MQM4</accession>
<evidence type="ECO:0000313" key="2">
    <source>
        <dbReference type="Proteomes" id="UP001234297"/>
    </source>
</evidence>
<dbReference type="EMBL" id="CM056809">
    <property type="protein sequence ID" value="KAJ8647986.1"/>
    <property type="molecule type" value="Genomic_DNA"/>
</dbReference>
<reference evidence="1 2" key="1">
    <citation type="journal article" date="2022" name="Hortic Res">
        <title>A haplotype resolved chromosomal level avocado genome allows analysis of novel avocado genes.</title>
        <authorList>
            <person name="Nath O."/>
            <person name="Fletcher S.J."/>
            <person name="Hayward A."/>
            <person name="Shaw L.M."/>
            <person name="Masouleh A.K."/>
            <person name="Furtado A."/>
            <person name="Henry R.J."/>
            <person name="Mitter N."/>
        </authorList>
    </citation>
    <scope>NUCLEOTIDE SEQUENCE [LARGE SCALE GENOMIC DNA]</scope>
    <source>
        <strain evidence="2">cv. Hass</strain>
    </source>
</reference>
<name>A0ACC2MQM4_PERAE</name>
<sequence>MEEDGARQSTPIFSRSCTWTGPTVSNSTLCDSYEIRAISQNLERAINQQSPSMGPTKTHLQIQPRTPTMLRSSPWNGGSSTLYDSYELKTVTQQLSKALHAQERASPYLGYLASPLYAYRRRCMEHLYKESGKSKTPKRVGCGRVAGRGVESRGSGGGVVPRLWKKIKRTFLWRRKQE</sequence>
<organism evidence="1 2">
    <name type="scientific">Persea americana</name>
    <name type="common">Avocado</name>
    <dbReference type="NCBI Taxonomy" id="3435"/>
    <lineage>
        <taxon>Eukaryota</taxon>
        <taxon>Viridiplantae</taxon>
        <taxon>Streptophyta</taxon>
        <taxon>Embryophyta</taxon>
        <taxon>Tracheophyta</taxon>
        <taxon>Spermatophyta</taxon>
        <taxon>Magnoliopsida</taxon>
        <taxon>Magnoliidae</taxon>
        <taxon>Laurales</taxon>
        <taxon>Lauraceae</taxon>
        <taxon>Persea</taxon>
    </lineage>
</organism>
<dbReference type="Proteomes" id="UP001234297">
    <property type="component" value="Chromosome 1"/>
</dbReference>
<gene>
    <name evidence="1" type="ORF">MRB53_001009</name>
</gene>
<proteinExistence type="predicted"/>
<protein>
    <submittedName>
        <fullName evidence="1">Uncharacterized protein</fullName>
    </submittedName>
</protein>